<dbReference type="CDD" id="cd00090">
    <property type="entry name" value="HTH_ARSR"/>
    <property type="match status" value="1"/>
</dbReference>
<protein>
    <submittedName>
        <fullName evidence="5">Transcriptional regulator, AsnC family</fullName>
    </submittedName>
</protein>
<dbReference type="PROSITE" id="PS00519">
    <property type="entry name" value="HTH_ASNC_1"/>
    <property type="match status" value="1"/>
</dbReference>
<dbReference type="InterPro" id="IPR019885">
    <property type="entry name" value="Tscrpt_reg_HTH_AsnC-type_CS"/>
</dbReference>
<dbReference type="Pfam" id="PF01037">
    <property type="entry name" value="AsnC_trans_reg"/>
    <property type="match status" value="1"/>
</dbReference>
<dbReference type="Pfam" id="PF13412">
    <property type="entry name" value="HTH_24"/>
    <property type="match status" value="1"/>
</dbReference>
<evidence type="ECO:0000313" key="5">
    <source>
        <dbReference type="EMBL" id="ABF79791.1"/>
    </source>
</evidence>
<accession>A0A0H2XYN5</accession>
<evidence type="ECO:0000256" key="3">
    <source>
        <dbReference type="ARBA" id="ARBA00023163"/>
    </source>
</evidence>
<dbReference type="PRINTS" id="PR00033">
    <property type="entry name" value="HTHASNC"/>
</dbReference>
<evidence type="ECO:0000259" key="4">
    <source>
        <dbReference type="PROSITE" id="PS50956"/>
    </source>
</evidence>
<evidence type="ECO:0000256" key="2">
    <source>
        <dbReference type="ARBA" id="ARBA00023125"/>
    </source>
</evidence>
<gene>
    <name evidence="5" type="ordered locus">Bcen_4915</name>
</gene>
<dbReference type="PANTHER" id="PTHR30154:SF34">
    <property type="entry name" value="TRANSCRIPTIONAL REGULATOR AZLB"/>
    <property type="match status" value="1"/>
</dbReference>
<keyword evidence="2" id="KW-0238">DNA-binding</keyword>
<dbReference type="PANTHER" id="PTHR30154">
    <property type="entry name" value="LEUCINE-RESPONSIVE REGULATORY PROTEIN"/>
    <property type="match status" value="1"/>
</dbReference>
<sequence length="200" mass="21938">MPAGAEIDVLPRKRAFELQGTGALCKEETRAMNVALDRIDLSILSELQEDSSLTNLELAARVNLSPSPCLVRVRNLERLGVISRRVAVLNASLLGLGIMAIVEISLERQGMQARESFADTVRGITEVMDCFMMTGQTDYLLRVVARDLVELEHIITHKLTSLPGVASVRSNVVLKRLANKTTLPIDKTRPIQIHGLAQAS</sequence>
<dbReference type="InterPro" id="IPR011008">
    <property type="entry name" value="Dimeric_a/b-barrel"/>
</dbReference>
<dbReference type="Gene3D" id="3.30.70.920">
    <property type="match status" value="1"/>
</dbReference>
<proteinExistence type="predicted"/>
<dbReference type="AlphaFoldDB" id="A0A0H2XYN5"/>
<dbReference type="InterPro" id="IPR019888">
    <property type="entry name" value="Tscrpt_reg_AsnC-like"/>
</dbReference>
<name>A0A0H2XYN5_BURO1</name>
<dbReference type="InterPro" id="IPR019887">
    <property type="entry name" value="Tscrpt_reg_AsnC/Lrp_C"/>
</dbReference>
<dbReference type="SUPFAM" id="SSF54909">
    <property type="entry name" value="Dimeric alpha+beta barrel"/>
    <property type="match status" value="1"/>
</dbReference>
<dbReference type="Gene3D" id="1.10.10.10">
    <property type="entry name" value="Winged helix-like DNA-binding domain superfamily/Winged helix DNA-binding domain"/>
    <property type="match status" value="1"/>
</dbReference>
<dbReference type="InterPro" id="IPR036390">
    <property type="entry name" value="WH_DNA-bd_sf"/>
</dbReference>
<dbReference type="HOGENOM" id="CLU_091233_0_3_4"/>
<dbReference type="GO" id="GO:0043200">
    <property type="term" value="P:response to amino acid"/>
    <property type="evidence" value="ECO:0007669"/>
    <property type="project" value="TreeGrafter"/>
</dbReference>
<dbReference type="GO" id="GO:0043565">
    <property type="term" value="F:sequence-specific DNA binding"/>
    <property type="evidence" value="ECO:0007669"/>
    <property type="project" value="InterPro"/>
</dbReference>
<keyword evidence="1" id="KW-0805">Transcription regulation</keyword>
<dbReference type="PROSITE" id="PS50956">
    <property type="entry name" value="HTH_ASNC_2"/>
    <property type="match status" value="1"/>
</dbReference>
<dbReference type="SUPFAM" id="SSF46785">
    <property type="entry name" value="Winged helix' DNA-binding domain"/>
    <property type="match status" value="1"/>
</dbReference>
<evidence type="ECO:0000256" key="1">
    <source>
        <dbReference type="ARBA" id="ARBA00023015"/>
    </source>
</evidence>
<dbReference type="GO" id="GO:0006355">
    <property type="term" value="P:regulation of DNA-templated transcription"/>
    <property type="evidence" value="ECO:0007669"/>
    <property type="project" value="UniProtKB-ARBA"/>
</dbReference>
<dbReference type="SMART" id="SM00344">
    <property type="entry name" value="HTH_ASNC"/>
    <property type="match status" value="1"/>
</dbReference>
<dbReference type="InterPro" id="IPR036388">
    <property type="entry name" value="WH-like_DNA-bd_sf"/>
</dbReference>
<dbReference type="EMBL" id="CP000379">
    <property type="protein sequence ID" value="ABF79791.1"/>
    <property type="molecule type" value="Genomic_DNA"/>
</dbReference>
<dbReference type="GO" id="GO:0005829">
    <property type="term" value="C:cytosol"/>
    <property type="evidence" value="ECO:0007669"/>
    <property type="project" value="TreeGrafter"/>
</dbReference>
<dbReference type="InterPro" id="IPR011991">
    <property type="entry name" value="ArsR-like_HTH"/>
</dbReference>
<keyword evidence="3" id="KW-0804">Transcription</keyword>
<reference evidence="5" key="1">
    <citation type="submission" date="2006-05" db="EMBL/GenBank/DDBJ databases">
        <title>Complete sequence of chromosome 2 of Burkholderia cenocepacia AU 1054.</title>
        <authorList>
            <consortium name="US DOE Joint Genome Institute"/>
            <person name="Copeland A."/>
            <person name="Lucas S."/>
            <person name="Lapidus A."/>
            <person name="Barry K."/>
            <person name="Detter J.C."/>
            <person name="Glavina del Rio T."/>
            <person name="Hammon N."/>
            <person name="Israni S."/>
            <person name="Dalin E."/>
            <person name="Tice H."/>
            <person name="Pitluck S."/>
            <person name="Chain P."/>
            <person name="Malfatti S."/>
            <person name="Shin M."/>
            <person name="Vergez L."/>
            <person name="Schmutz J."/>
            <person name="Larimer F."/>
            <person name="Land M."/>
            <person name="Hauser L."/>
            <person name="Kyrpides N."/>
            <person name="Lykidis A."/>
            <person name="LiPuma J.J."/>
            <person name="Konstantinidis K."/>
            <person name="Tiedje J.M."/>
            <person name="Richardson P."/>
        </authorList>
    </citation>
    <scope>NUCLEOTIDE SEQUENCE [LARGE SCALE GENOMIC DNA]</scope>
    <source>
        <strain evidence="5">AU 1054</strain>
    </source>
</reference>
<dbReference type="InterPro" id="IPR000485">
    <property type="entry name" value="AsnC-type_HTH_dom"/>
</dbReference>
<feature type="domain" description="HTH asnC-type" evidence="4">
    <location>
        <begin position="36"/>
        <end position="97"/>
    </location>
</feature>
<organism evidence="5">
    <name type="scientific">Burkholderia orbicola (strain AU 1054)</name>
    <dbReference type="NCBI Taxonomy" id="331271"/>
    <lineage>
        <taxon>Bacteria</taxon>
        <taxon>Pseudomonadati</taxon>
        <taxon>Pseudomonadota</taxon>
        <taxon>Betaproteobacteria</taxon>
        <taxon>Burkholderiales</taxon>
        <taxon>Burkholderiaceae</taxon>
        <taxon>Burkholderia</taxon>
        <taxon>Burkholderia cepacia complex</taxon>
        <taxon>Burkholderia orbicola</taxon>
    </lineage>
</organism>